<dbReference type="Proteomes" id="UP000193144">
    <property type="component" value="Unassembled WGS sequence"/>
</dbReference>
<accession>A0A1Y1Z4F3</accession>
<dbReference type="AlphaFoldDB" id="A0A1Y1Z4F3"/>
<name>A0A1Y1Z4F3_9PLEO</name>
<evidence type="ECO:0000313" key="1">
    <source>
        <dbReference type="EMBL" id="ORY05076.1"/>
    </source>
</evidence>
<evidence type="ECO:0000313" key="2">
    <source>
        <dbReference type="Proteomes" id="UP000193144"/>
    </source>
</evidence>
<gene>
    <name evidence="1" type="ORF">BCR34DRAFT_49656</name>
</gene>
<keyword evidence="2" id="KW-1185">Reference proteome</keyword>
<proteinExistence type="predicted"/>
<dbReference type="EMBL" id="MCFA01000129">
    <property type="protein sequence ID" value="ORY05076.1"/>
    <property type="molecule type" value="Genomic_DNA"/>
</dbReference>
<sequence length="183" mass="20412">MPDPDLCGFNGRDSASQAELKGAAASFDEERASYHSRSRPTCKVGCVGGARGNSMVFAWTQVSSMPAWFGGNGQHSLSSSVVSHRPYRTLPLEPRSRDLATTHYFEPETTQCEEFSMRLPRRSYLEMDFVLADWHLCHNTSAETDSHILRAFIATVQYIVNVGSSIYEVPGCIQNAQDWLEID</sequence>
<organism evidence="1 2">
    <name type="scientific">Clohesyomyces aquaticus</name>
    <dbReference type="NCBI Taxonomy" id="1231657"/>
    <lineage>
        <taxon>Eukaryota</taxon>
        <taxon>Fungi</taxon>
        <taxon>Dikarya</taxon>
        <taxon>Ascomycota</taxon>
        <taxon>Pezizomycotina</taxon>
        <taxon>Dothideomycetes</taxon>
        <taxon>Pleosporomycetidae</taxon>
        <taxon>Pleosporales</taxon>
        <taxon>Lindgomycetaceae</taxon>
        <taxon>Clohesyomyces</taxon>
    </lineage>
</organism>
<reference evidence="1 2" key="1">
    <citation type="submission" date="2016-07" db="EMBL/GenBank/DDBJ databases">
        <title>Pervasive Adenine N6-methylation of Active Genes in Fungi.</title>
        <authorList>
            <consortium name="DOE Joint Genome Institute"/>
            <person name="Mondo S.J."/>
            <person name="Dannebaum R.O."/>
            <person name="Kuo R.C."/>
            <person name="Labutti K."/>
            <person name="Haridas S."/>
            <person name="Kuo A."/>
            <person name="Salamov A."/>
            <person name="Ahrendt S.R."/>
            <person name="Lipzen A."/>
            <person name="Sullivan W."/>
            <person name="Andreopoulos W.B."/>
            <person name="Clum A."/>
            <person name="Lindquist E."/>
            <person name="Daum C."/>
            <person name="Ramamoorthy G.K."/>
            <person name="Gryganskyi A."/>
            <person name="Culley D."/>
            <person name="Magnuson J.K."/>
            <person name="James T.Y."/>
            <person name="O'Malley M.A."/>
            <person name="Stajich J.E."/>
            <person name="Spatafora J.W."/>
            <person name="Visel A."/>
            <person name="Grigoriev I.V."/>
        </authorList>
    </citation>
    <scope>NUCLEOTIDE SEQUENCE [LARGE SCALE GENOMIC DNA]</scope>
    <source>
        <strain evidence="1 2">CBS 115471</strain>
    </source>
</reference>
<comment type="caution">
    <text evidence="1">The sequence shown here is derived from an EMBL/GenBank/DDBJ whole genome shotgun (WGS) entry which is preliminary data.</text>
</comment>
<protein>
    <submittedName>
        <fullName evidence="1">Uncharacterized protein</fullName>
    </submittedName>
</protein>